<comment type="catalytic activity">
    <reaction evidence="1">
        <text>(2S,3R)-3-hydroxybutane-1,2,3-tricarboxylate = pyruvate + succinate</text>
        <dbReference type="Rhea" id="RHEA:16809"/>
        <dbReference type="ChEBI" id="CHEBI:15361"/>
        <dbReference type="ChEBI" id="CHEBI:30031"/>
        <dbReference type="ChEBI" id="CHEBI:57429"/>
        <dbReference type="EC" id="4.1.3.30"/>
    </reaction>
</comment>
<organism evidence="2 3">
    <name type="scientific">Exophiala bonariae</name>
    <dbReference type="NCBI Taxonomy" id="1690606"/>
    <lineage>
        <taxon>Eukaryota</taxon>
        <taxon>Fungi</taxon>
        <taxon>Dikarya</taxon>
        <taxon>Ascomycota</taxon>
        <taxon>Pezizomycotina</taxon>
        <taxon>Eurotiomycetes</taxon>
        <taxon>Chaetothyriomycetidae</taxon>
        <taxon>Chaetothyriales</taxon>
        <taxon>Herpotrichiellaceae</taxon>
        <taxon>Exophiala</taxon>
    </lineage>
</organism>
<protein>
    <submittedName>
        <fullName evidence="2">Uncharacterized protein</fullName>
    </submittedName>
</protein>
<dbReference type="Pfam" id="PF13714">
    <property type="entry name" value="PEP_mutase"/>
    <property type="match status" value="1"/>
</dbReference>
<dbReference type="Gene3D" id="3.20.20.60">
    <property type="entry name" value="Phosphoenolpyruvate-binding domains"/>
    <property type="match status" value="1"/>
</dbReference>
<proteinExistence type="predicted"/>
<dbReference type="InterPro" id="IPR015813">
    <property type="entry name" value="Pyrv/PenolPyrv_kinase-like_dom"/>
</dbReference>
<dbReference type="PANTHER" id="PTHR42905:SF2">
    <property type="entry name" value="PHOSPHOENOLPYRUVATE CARBOXYLASE FAMILY PROTEIN"/>
    <property type="match status" value="1"/>
</dbReference>
<dbReference type="InterPro" id="IPR040442">
    <property type="entry name" value="Pyrv_kinase-like_dom_sf"/>
</dbReference>
<name>A0AAV9MZV4_9EURO</name>
<dbReference type="GeneID" id="89975355"/>
<dbReference type="GO" id="GO:0046421">
    <property type="term" value="F:methylisocitrate lyase activity"/>
    <property type="evidence" value="ECO:0007669"/>
    <property type="project" value="UniProtKB-EC"/>
</dbReference>
<dbReference type="EMBL" id="JAVRRD010000028">
    <property type="protein sequence ID" value="KAK5046835.1"/>
    <property type="molecule type" value="Genomic_DNA"/>
</dbReference>
<evidence type="ECO:0000256" key="1">
    <source>
        <dbReference type="ARBA" id="ARBA00001050"/>
    </source>
</evidence>
<dbReference type="RefSeq" id="XP_064702408.1">
    <property type="nucleotide sequence ID" value="XM_064850742.1"/>
</dbReference>
<evidence type="ECO:0000313" key="2">
    <source>
        <dbReference type="EMBL" id="KAK5046835.1"/>
    </source>
</evidence>
<evidence type="ECO:0000313" key="3">
    <source>
        <dbReference type="Proteomes" id="UP001358417"/>
    </source>
</evidence>
<dbReference type="CDD" id="cd00377">
    <property type="entry name" value="ICL_PEPM"/>
    <property type="match status" value="1"/>
</dbReference>
<sequence length="323" mass="34713">MGSIDTSRGDATIFKSSAPLTGGKRLRELLKDPSKVVVCPGVFEGLTARLAIAAGFDAMYMTGAGTSMSRLGWADLGMATLNDMRSNAEMIASLDPSVPLIADADTGYGGPIMVTRTVTQYARSGVAALHIEDQACRQDTQVQEKRCGHLMGKQIVDRDVYYSRLRAAVATRDSLQSDMLIIARTDANQTYGFDEAIERLQEAVRIGVDIVFFEAIKTKEEAVKICKIFEGTPCLLNVVPGGVTPLSTVDEARECGFRIVIYPGLCMEPMISSVRKELQVLKKTGQPSPSDPESGVRAAFVLAGLEECMAIDKLAGGKAYTGV</sequence>
<dbReference type="InterPro" id="IPR018523">
    <property type="entry name" value="Isocitrate_lyase_ph_CS"/>
</dbReference>
<accession>A0AAV9MZV4</accession>
<gene>
    <name evidence="2" type="ORF">LTR84_007189</name>
</gene>
<dbReference type="Proteomes" id="UP001358417">
    <property type="component" value="Unassembled WGS sequence"/>
</dbReference>
<comment type="caution">
    <text evidence="2">The sequence shown here is derived from an EMBL/GenBank/DDBJ whole genome shotgun (WGS) entry which is preliminary data.</text>
</comment>
<reference evidence="2 3" key="1">
    <citation type="submission" date="2023-08" db="EMBL/GenBank/DDBJ databases">
        <title>Black Yeasts Isolated from many extreme environments.</title>
        <authorList>
            <person name="Coleine C."/>
            <person name="Stajich J.E."/>
            <person name="Selbmann L."/>
        </authorList>
    </citation>
    <scope>NUCLEOTIDE SEQUENCE [LARGE SCALE GENOMIC DNA]</scope>
    <source>
        <strain evidence="2 3">CCFEE 5792</strain>
    </source>
</reference>
<dbReference type="PROSITE" id="PS00161">
    <property type="entry name" value="ISOCITRATE_LYASE"/>
    <property type="match status" value="1"/>
</dbReference>
<dbReference type="PANTHER" id="PTHR42905">
    <property type="entry name" value="PHOSPHOENOLPYRUVATE CARBOXYLASE"/>
    <property type="match status" value="1"/>
</dbReference>
<dbReference type="InterPro" id="IPR039556">
    <property type="entry name" value="ICL/PEPM"/>
</dbReference>
<dbReference type="AlphaFoldDB" id="A0AAV9MZV4"/>
<keyword evidence="3" id="KW-1185">Reference proteome</keyword>
<dbReference type="SUPFAM" id="SSF51621">
    <property type="entry name" value="Phosphoenolpyruvate/pyruvate domain"/>
    <property type="match status" value="1"/>
</dbReference>